<dbReference type="EMBL" id="RQXV01000002">
    <property type="protein sequence ID" value="RRD00762.1"/>
    <property type="molecule type" value="Genomic_DNA"/>
</dbReference>
<dbReference type="Proteomes" id="UP000267535">
    <property type="component" value="Unassembled WGS sequence"/>
</dbReference>
<accession>A0A3P1SU85</accession>
<dbReference type="OrthoDB" id="8419862at2"/>
<feature type="transmembrane region" description="Helical" evidence="1">
    <location>
        <begin position="50"/>
        <end position="72"/>
    </location>
</feature>
<protein>
    <recommendedName>
        <fullName evidence="2">Copper resistance protein D domain-containing protein</fullName>
    </recommendedName>
</protein>
<dbReference type="Pfam" id="PF05425">
    <property type="entry name" value="CopD"/>
    <property type="match status" value="1"/>
</dbReference>
<evidence type="ECO:0000313" key="4">
    <source>
        <dbReference type="Proteomes" id="UP000267535"/>
    </source>
</evidence>
<organism evidence="3 4">
    <name type="scientific">Amphritea balenae</name>
    <dbReference type="NCBI Taxonomy" id="452629"/>
    <lineage>
        <taxon>Bacteria</taxon>
        <taxon>Pseudomonadati</taxon>
        <taxon>Pseudomonadota</taxon>
        <taxon>Gammaproteobacteria</taxon>
        <taxon>Oceanospirillales</taxon>
        <taxon>Oceanospirillaceae</taxon>
        <taxon>Amphritea</taxon>
    </lineage>
</organism>
<dbReference type="InterPro" id="IPR008457">
    <property type="entry name" value="Cu-R_CopD_dom"/>
</dbReference>
<feature type="domain" description="Copper resistance protein D" evidence="2">
    <location>
        <begin position="49"/>
        <end position="145"/>
    </location>
</feature>
<evidence type="ECO:0000313" key="3">
    <source>
        <dbReference type="EMBL" id="RRD00762.1"/>
    </source>
</evidence>
<keyword evidence="1" id="KW-0812">Transmembrane</keyword>
<evidence type="ECO:0000256" key="1">
    <source>
        <dbReference type="SAM" id="Phobius"/>
    </source>
</evidence>
<keyword evidence="1" id="KW-0472">Membrane</keyword>
<feature type="transmembrane region" description="Helical" evidence="1">
    <location>
        <begin position="129"/>
        <end position="150"/>
    </location>
</feature>
<keyword evidence="4" id="KW-1185">Reference proteome</keyword>
<dbReference type="GO" id="GO:0016020">
    <property type="term" value="C:membrane"/>
    <property type="evidence" value="ECO:0007669"/>
    <property type="project" value="InterPro"/>
</dbReference>
<evidence type="ECO:0000259" key="2">
    <source>
        <dbReference type="Pfam" id="PF05425"/>
    </source>
</evidence>
<proteinExistence type="predicted"/>
<sequence>MGLLLALHMLAAVVWVGGMFFAYNCLRPVAAQVLEPPFRLQLWSGSFVRFFRWVWLAVILLLVTGHGMIAMLGGMAAVGVHVHLMMGAGYLMVLLYCYLYFRPYLLLNQYVDQQRWSDAAPQLNRIRQIVAVNLGLGLLVVIVASGGRFWL</sequence>
<name>A0A3P1SU85_9GAMM</name>
<comment type="caution">
    <text evidence="3">The sequence shown here is derived from an EMBL/GenBank/DDBJ whole genome shotgun (WGS) entry which is preliminary data.</text>
</comment>
<dbReference type="AlphaFoldDB" id="A0A3P1SU85"/>
<gene>
    <name evidence="3" type="ORF">EHS89_05685</name>
</gene>
<reference evidence="3 4" key="1">
    <citation type="submission" date="2018-11" db="EMBL/GenBank/DDBJ databases">
        <title>The draft genome sequence of Amphritea balenae JAMM 1525T.</title>
        <authorList>
            <person name="Fang Z."/>
            <person name="Zhang Y."/>
            <person name="Han X."/>
        </authorList>
    </citation>
    <scope>NUCLEOTIDE SEQUENCE [LARGE SCALE GENOMIC DNA]</scope>
    <source>
        <strain evidence="3 4">JAMM 1525</strain>
    </source>
</reference>
<keyword evidence="1" id="KW-1133">Transmembrane helix</keyword>
<feature type="transmembrane region" description="Helical" evidence="1">
    <location>
        <begin position="84"/>
        <end position="101"/>
    </location>
</feature>